<dbReference type="EMBL" id="CP001618">
    <property type="protein sequence ID" value="ACQ80879.1"/>
    <property type="molecule type" value="Genomic_DNA"/>
</dbReference>
<dbReference type="InterPro" id="IPR023408">
    <property type="entry name" value="MscS_beta-dom_sf"/>
</dbReference>
<dbReference type="InterPro" id="IPR011066">
    <property type="entry name" value="MscS_channel_C_sf"/>
</dbReference>
<evidence type="ECO:0000256" key="7">
    <source>
        <dbReference type="SAM" id="Phobius"/>
    </source>
</evidence>
<proteinExistence type="inferred from homology"/>
<name>C5BXJ6_BEUC1</name>
<feature type="domain" description="Mechanosensitive ion channel transmembrane helices 2/3" evidence="10">
    <location>
        <begin position="89"/>
        <end position="128"/>
    </location>
</feature>
<dbReference type="GO" id="GO:0005886">
    <property type="term" value="C:plasma membrane"/>
    <property type="evidence" value="ECO:0007669"/>
    <property type="project" value="UniProtKB-SubCell"/>
</dbReference>
<feature type="transmembrane region" description="Helical" evidence="7">
    <location>
        <begin position="20"/>
        <end position="40"/>
    </location>
</feature>
<dbReference type="RefSeq" id="WP_015883119.1">
    <property type="nucleotide sequence ID" value="NC_012669.1"/>
</dbReference>
<keyword evidence="6 7" id="KW-0472">Membrane</keyword>
<dbReference type="InterPro" id="IPR006685">
    <property type="entry name" value="MscS_channel_2nd"/>
</dbReference>
<gene>
    <name evidence="11" type="ordered locus">Bcav_2634</name>
</gene>
<feature type="transmembrane region" description="Helical" evidence="7">
    <location>
        <begin position="84"/>
        <end position="106"/>
    </location>
</feature>
<dbReference type="Gene3D" id="2.30.30.60">
    <property type="match status" value="1"/>
</dbReference>
<evidence type="ECO:0000259" key="9">
    <source>
        <dbReference type="Pfam" id="PF21082"/>
    </source>
</evidence>
<evidence type="ECO:0000313" key="12">
    <source>
        <dbReference type="Proteomes" id="UP000007962"/>
    </source>
</evidence>
<evidence type="ECO:0000256" key="1">
    <source>
        <dbReference type="ARBA" id="ARBA00004651"/>
    </source>
</evidence>
<reference evidence="11 12" key="1">
    <citation type="journal article" date="2009" name="Stand. Genomic Sci.">
        <title>Complete genome sequence of Beutenbergia cavernae type strain (HKI 0122).</title>
        <authorList>
            <person name="Land M."/>
            <person name="Pukall R."/>
            <person name="Abt B."/>
            <person name="Goker M."/>
            <person name="Rohde M."/>
            <person name="Glavina Del Rio T."/>
            <person name="Tice H."/>
            <person name="Copeland A."/>
            <person name="Cheng J.F."/>
            <person name="Lucas S."/>
            <person name="Chen F."/>
            <person name="Nolan M."/>
            <person name="Bruce D."/>
            <person name="Goodwin L."/>
            <person name="Pitluck S."/>
            <person name="Ivanova N."/>
            <person name="Mavromatis K."/>
            <person name="Ovchinnikova G."/>
            <person name="Pati A."/>
            <person name="Chen A."/>
            <person name="Palaniappan K."/>
            <person name="Hauser L."/>
            <person name="Chang Y.J."/>
            <person name="Jefferies C.C."/>
            <person name="Saunders E."/>
            <person name="Brettin T."/>
            <person name="Detter J.C."/>
            <person name="Han C."/>
            <person name="Chain P."/>
            <person name="Bristow J."/>
            <person name="Eisen J.A."/>
            <person name="Markowitz V."/>
            <person name="Hugenholtz P."/>
            <person name="Kyrpides N.C."/>
            <person name="Klenk H.P."/>
            <person name="Lapidus A."/>
        </authorList>
    </citation>
    <scope>NUCLEOTIDE SEQUENCE [LARGE SCALE GENOMIC DNA]</scope>
    <source>
        <strain evidence="12">ATCC BAA-8 / DSM 12333 / NBRC 16432</strain>
    </source>
</reference>
<dbReference type="SUPFAM" id="SSF82689">
    <property type="entry name" value="Mechanosensitive channel protein MscS (YggB), C-terminal domain"/>
    <property type="match status" value="1"/>
</dbReference>
<feature type="domain" description="Mechanosensitive ion channel MscS" evidence="8">
    <location>
        <begin position="130"/>
        <end position="196"/>
    </location>
</feature>
<comment type="similarity">
    <text evidence="2">Belongs to the MscS (TC 1.A.23) family.</text>
</comment>
<organism evidence="11 12">
    <name type="scientific">Beutenbergia cavernae (strain ATCC BAA-8 / DSM 12333 / CCUG 43141 / JCM 11478 / NBRC 16432 / NCIMB 13614 / HKI 0122)</name>
    <dbReference type="NCBI Taxonomy" id="471853"/>
    <lineage>
        <taxon>Bacteria</taxon>
        <taxon>Bacillati</taxon>
        <taxon>Actinomycetota</taxon>
        <taxon>Actinomycetes</taxon>
        <taxon>Micrococcales</taxon>
        <taxon>Beutenbergiaceae</taxon>
        <taxon>Beutenbergia</taxon>
    </lineage>
</organism>
<keyword evidence="12" id="KW-1185">Reference proteome</keyword>
<dbReference type="PANTHER" id="PTHR30460">
    <property type="entry name" value="MODERATE CONDUCTANCE MECHANOSENSITIVE CHANNEL YBIO"/>
    <property type="match status" value="1"/>
</dbReference>
<evidence type="ECO:0000256" key="5">
    <source>
        <dbReference type="ARBA" id="ARBA00022989"/>
    </source>
</evidence>
<dbReference type="SUPFAM" id="SSF82861">
    <property type="entry name" value="Mechanosensitive channel protein MscS (YggB), transmembrane region"/>
    <property type="match status" value="1"/>
</dbReference>
<accession>C5BXJ6</accession>
<evidence type="ECO:0000256" key="2">
    <source>
        <dbReference type="ARBA" id="ARBA00008017"/>
    </source>
</evidence>
<keyword evidence="5 7" id="KW-1133">Transmembrane helix</keyword>
<dbReference type="SUPFAM" id="SSF50182">
    <property type="entry name" value="Sm-like ribonucleoproteins"/>
    <property type="match status" value="1"/>
</dbReference>
<evidence type="ECO:0000256" key="6">
    <source>
        <dbReference type="ARBA" id="ARBA00023136"/>
    </source>
</evidence>
<dbReference type="InterPro" id="IPR045276">
    <property type="entry name" value="YbiO_bact"/>
</dbReference>
<dbReference type="GO" id="GO:0008381">
    <property type="term" value="F:mechanosensitive monoatomic ion channel activity"/>
    <property type="evidence" value="ECO:0007669"/>
    <property type="project" value="InterPro"/>
</dbReference>
<dbReference type="Pfam" id="PF21088">
    <property type="entry name" value="MS_channel_1st"/>
    <property type="match status" value="1"/>
</dbReference>
<evidence type="ECO:0000313" key="11">
    <source>
        <dbReference type="EMBL" id="ACQ80879.1"/>
    </source>
</evidence>
<dbReference type="Pfam" id="PF21082">
    <property type="entry name" value="MS_channel_3rd"/>
    <property type="match status" value="1"/>
</dbReference>
<evidence type="ECO:0000259" key="10">
    <source>
        <dbReference type="Pfam" id="PF21088"/>
    </source>
</evidence>
<dbReference type="eggNOG" id="COG0668">
    <property type="taxonomic scope" value="Bacteria"/>
</dbReference>
<dbReference type="PANTHER" id="PTHR30460:SF0">
    <property type="entry name" value="MODERATE CONDUCTANCE MECHANOSENSITIVE CHANNEL YBIO"/>
    <property type="match status" value="1"/>
</dbReference>
<dbReference type="AlphaFoldDB" id="C5BXJ6"/>
<protein>
    <submittedName>
        <fullName evidence="11">MscS Mechanosensitive ion channel</fullName>
    </submittedName>
</protein>
<dbReference type="Pfam" id="PF00924">
    <property type="entry name" value="MS_channel_2nd"/>
    <property type="match status" value="1"/>
</dbReference>
<evidence type="ECO:0000256" key="3">
    <source>
        <dbReference type="ARBA" id="ARBA00022475"/>
    </source>
</evidence>
<dbReference type="InterPro" id="IPR049142">
    <property type="entry name" value="MS_channel_1st"/>
</dbReference>
<dbReference type="KEGG" id="bcv:Bcav_2634"/>
<sequence length="293" mass="31231">MSHVFAQGNGEASSLATDGLRALVIVLIGAAVLALLRFLLSRVMRGLRKAPSLVVEKTDTALVTLGSVKPSEAKKKRLSTLESVIRSTITVLVVTVVFFMVLAAFGVDITPLLASAGIVGVALAFGAQSLVKDIVSGLFMLFENQYAVGDRIELGTAGGTLATGVVEAVELRITTIRDDDGRLWYVRNGEVLRVANESQGWALAAVDVAVAVDQDLDKVREEVARIVQGVVAESGMADVVQDPTPTIRFSALSAGAVTIEVRLRAKPGQKWRLASELRHRISRGFTEADIRLA</sequence>
<dbReference type="HOGENOM" id="CLU_037945_8_1_11"/>
<dbReference type="Gene3D" id="3.30.70.100">
    <property type="match status" value="1"/>
</dbReference>
<keyword evidence="3" id="KW-1003">Cell membrane</keyword>
<dbReference type="Proteomes" id="UP000007962">
    <property type="component" value="Chromosome"/>
</dbReference>
<keyword evidence="4 7" id="KW-0812">Transmembrane</keyword>
<comment type="subcellular location">
    <subcellularLocation>
        <location evidence="1">Cell membrane</location>
        <topology evidence="1">Multi-pass membrane protein</topology>
    </subcellularLocation>
</comment>
<dbReference type="InterPro" id="IPR011014">
    <property type="entry name" value="MscS_channel_TM-2"/>
</dbReference>
<evidence type="ECO:0000256" key="4">
    <source>
        <dbReference type="ARBA" id="ARBA00022692"/>
    </source>
</evidence>
<dbReference type="InterPro" id="IPR049278">
    <property type="entry name" value="MS_channel_C"/>
</dbReference>
<evidence type="ECO:0000259" key="8">
    <source>
        <dbReference type="Pfam" id="PF00924"/>
    </source>
</evidence>
<dbReference type="Gene3D" id="1.10.287.1260">
    <property type="match status" value="1"/>
</dbReference>
<dbReference type="InterPro" id="IPR010920">
    <property type="entry name" value="LSM_dom_sf"/>
</dbReference>
<dbReference type="OrthoDB" id="4638917at2"/>
<dbReference type="STRING" id="471853.Bcav_2634"/>
<feature type="domain" description="Mechanosensitive ion channel MscS C-terminal" evidence="9">
    <location>
        <begin position="206"/>
        <end position="291"/>
    </location>
</feature>
<feature type="transmembrane region" description="Helical" evidence="7">
    <location>
        <begin position="112"/>
        <end position="131"/>
    </location>
</feature>